<proteinExistence type="predicted"/>
<dbReference type="EnsemblMetazoa" id="PPA17426.1">
    <property type="protein sequence ID" value="PPA17426.1"/>
    <property type="gene ID" value="WBGene00106980"/>
</dbReference>
<dbReference type="SMART" id="SM00323">
    <property type="entry name" value="RasGAP"/>
    <property type="match status" value="1"/>
</dbReference>
<feature type="compositionally biased region" description="Low complexity" evidence="2">
    <location>
        <begin position="940"/>
        <end position="952"/>
    </location>
</feature>
<dbReference type="GO" id="GO:0008306">
    <property type="term" value="P:associative learning"/>
    <property type="evidence" value="ECO:0007669"/>
    <property type="project" value="EnsemblMetazoa"/>
</dbReference>
<dbReference type="InterPro" id="IPR023152">
    <property type="entry name" value="RasGAP_CS"/>
</dbReference>
<feature type="compositionally biased region" description="Low complexity" evidence="2">
    <location>
        <begin position="1216"/>
        <end position="1225"/>
    </location>
</feature>
<feature type="compositionally biased region" description="Acidic residues" evidence="2">
    <location>
        <begin position="1067"/>
        <end position="1076"/>
    </location>
</feature>
<keyword evidence="1" id="KW-0175">Coiled coil</keyword>
<dbReference type="PANTHER" id="PTHR10194:SF60">
    <property type="entry name" value="RAS GTPASE-ACTIVATING PROTEIN RASKOL"/>
    <property type="match status" value="1"/>
</dbReference>
<accession>A0A2A6D0F5</accession>
<evidence type="ECO:0000256" key="2">
    <source>
        <dbReference type="SAM" id="MobiDB-lite"/>
    </source>
</evidence>
<feature type="coiled-coil region" evidence="1">
    <location>
        <begin position="1376"/>
        <end position="1403"/>
    </location>
</feature>
<dbReference type="CDD" id="cd05136">
    <property type="entry name" value="RasGAP_DAB2IP"/>
    <property type="match status" value="1"/>
</dbReference>
<dbReference type="InterPro" id="IPR001936">
    <property type="entry name" value="RasGAP_dom"/>
</dbReference>
<dbReference type="InterPro" id="IPR057606">
    <property type="entry name" value="SynGAP1-like_PH"/>
</dbReference>
<feature type="compositionally biased region" description="Basic and acidic residues" evidence="2">
    <location>
        <begin position="1264"/>
        <end position="1278"/>
    </location>
</feature>
<dbReference type="GO" id="GO:0005096">
    <property type="term" value="F:GTPase activator activity"/>
    <property type="evidence" value="ECO:0000318"/>
    <property type="project" value="GO_Central"/>
</dbReference>
<sequence>MMMYRSSPSTVTLPPPFDMGPYGVSLVPSPTFLRPKSPAPDYERRVTFIDRSTGGRSRSVQPRRLERRRGKSEGRKVGGFMVTMDNGEKRRNDVTKSVEIVIDDSGMEMTSEGSPDSPSLFNLRERSRKSRSDRLLKSLAQIPDVVADDASPSSLRHSSHRALSSTNIPAMSASVPVYQEGPGLALADDGYSAPQKLANFLTKPFRSNPLKRTKSVSKLERKRLALADDLGRDPDENTFGRGDYMRRSGYGREPAGTLRSSRSHESLLSYSAATHMIDLAADTRLHPVHPSVLDVPNCFRVANTYYACRTPLERAKWMDNLRRTMNPQRDRQRRTENGLQLWILEAKGIPAKRRYFCELCLDKTLYARTSAKPRGDSCFWGEHFDFSMLPRTDDICVNLYREADPKKKKDRSTLIGFVHIKVDQIMARHPIERCGCSGRSQRESAAAAASDVMAVYELASSPSESSSSSIETRSYQWNPDGFITPSLHSPSSRIVKGRRKKPICSVRVKPNLISIRSVFGAYSRYTVTSTADGLSTTSKISSALSKSSNEANDVPSIRIKARWQTVDILPRAAYADLLSFVVHSYLPLCVQLEPILGVKAKEDLSTSMVRILHEQGRARGFLVDLVLAEIDLLDNEHLMFRGNSLATKAMEAYMKLVAEDYLSGTLGDFVKNVLEADENCEVDPLKMPGVSSSALEKNRATLMRCVETAWGKIINSTHLLPVELREVFADLRSRLEESKRGELSNNLISSSIFLRYLCPAILSPSLFNLVTEYPSGKAARSLTLIAKTLQTLANFTRFGGKEHYMEFMNAFVEHEWQHMEDFLNKISRRSSVRNSTEVIIDLGKELSLLHSYLEETWTQQVSDKASSIDSRVADLSEILYDISLVRRRGMDHPMDMNASTLSASSDYDNSAHRPHRLNENLPAYRATPPTGHAHLGLHQSPSTTPSSSSRSPAPHLNTADDYVLPTAFHDETNVMRGGTINGQANRRLPRSSHQSTSSSSSSSPGMAYHPRQPVGLSSSTLRGSGAPIGGPHSGSSPSITSGDLHSSRTSSLKSALMLSSSSGMGERDEETDSDEDGGPHGSRRPARKPKRRSVNGSTLMGGGPSSSSGGSHPDPRTYGSGGGPSTVDRSYDRMGGVFERGGAYGSTESGASGQQATNTLSSSGYGSHNHSSYSSSSSPVDRSLPPPYPSHSALSISNPLYGATNGATTVSIGCSSMPSNSSGSMTRGADYRNNHTHYSCPPEMAAGSKSSLPRTNPRVSRPTSVREREQKEMLRRETSLPQTGVSSLSSSSSILKPTLIDILDSPLSSPPSSSSLHPLDRSPPSLSSATSTSSEGVSPLVNEINHVTIEDLDDQDDGVDVRSEDTSTLNTERRLQMKQQETIDAQRAEIARLIRENAELKRAQGITKKRETNKFVDSGASEDSYDSLSSLERGTALKGITEC</sequence>
<feature type="compositionally biased region" description="Low complexity" evidence="2">
    <location>
        <begin position="1033"/>
        <end position="1042"/>
    </location>
</feature>
<dbReference type="PROSITE" id="PS50004">
    <property type="entry name" value="C2"/>
    <property type="match status" value="1"/>
</dbReference>
<dbReference type="InterPro" id="IPR000008">
    <property type="entry name" value="C2_dom"/>
</dbReference>
<dbReference type="InterPro" id="IPR008936">
    <property type="entry name" value="Rho_GTPase_activation_prot"/>
</dbReference>
<feature type="compositionally biased region" description="Polar residues" evidence="2">
    <location>
        <begin position="1248"/>
        <end position="1263"/>
    </location>
</feature>
<evidence type="ECO:0000313" key="4">
    <source>
        <dbReference type="Proteomes" id="UP000005239"/>
    </source>
</evidence>
<feature type="region of interest" description="Disordered" evidence="2">
    <location>
        <begin position="973"/>
        <end position="1191"/>
    </location>
</feature>
<feature type="region of interest" description="Disordered" evidence="2">
    <location>
        <begin position="49"/>
        <end position="79"/>
    </location>
</feature>
<evidence type="ECO:0000313" key="3">
    <source>
        <dbReference type="EnsemblMetazoa" id="PPA17426.1"/>
    </source>
</evidence>
<dbReference type="GO" id="GO:0007614">
    <property type="term" value="P:short-term memory"/>
    <property type="evidence" value="ECO:0007669"/>
    <property type="project" value="EnsemblMetazoa"/>
</dbReference>
<organism evidence="3 4">
    <name type="scientific">Pristionchus pacificus</name>
    <name type="common">Parasitic nematode worm</name>
    <dbReference type="NCBI Taxonomy" id="54126"/>
    <lineage>
        <taxon>Eukaryota</taxon>
        <taxon>Metazoa</taxon>
        <taxon>Ecdysozoa</taxon>
        <taxon>Nematoda</taxon>
        <taxon>Chromadorea</taxon>
        <taxon>Rhabditida</taxon>
        <taxon>Rhabditina</taxon>
        <taxon>Diplogasteromorpha</taxon>
        <taxon>Diplogasteroidea</taxon>
        <taxon>Neodiplogasteridae</taxon>
        <taxon>Pristionchus</taxon>
    </lineage>
</organism>
<reference evidence="4" key="1">
    <citation type="journal article" date="2008" name="Nat. Genet.">
        <title>The Pristionchus pacificus genome provides a unique perspective on nematode lifestyle and parasitism.</title>
        <authorList>
            <person name="Dieterich C."/>
            <person name="Clifton S.W."/>
            <person name="Schuster L.N."/>
            <person name="Chinwalla A."/>
            <person name="Delehaunty K."/>
            <person name="Dinkelacker I."/>
            <person name="Fulton L."/>
            <person name="Fulton R."/>
            <person name="Godfrey J."/>
            <person name="Minx P."/>
            <person name="Mitreva M."/>
            <person name="Roeseler W."/>
            <person name="Tian H."/>
            <person name="Witte H."/>
            <person name="Yang S.P."/>
            <person name="Wilson R.K."/>
            <person name="Sommer R.J."/>
        </authorList>
    </citation>
    <scope>NUCLEOTIDE SEQUENCE [LARGE SCALE GENOMIC DNA]</scope>
    <source>
        <strain evidence="4">PS312</strain>
    </source>
</reference>
<dbReference type="SUPFAM" id="SSF49562">
    <property type="entry name" value="C2 domain (Calcium/lipid-binding domain, CaLB)"/>
    <property type="match status" value="1"/>
</dbReference>
<dbReference type="GO" id="GO:0007616">
    <property type="term" value="P:long-term memory"/>
    <property type="evidence" value="ECO:0007669"/>
    <property type="project" value="EnsemblMetazoa"/>
</dbReference>
<feature type="compositionally biased region" description="Low complexity" evidence="2">
    <location>
        <begin position="991"/>
        <end position="1003"/>
    </location>
</feature>
<dbReference type="Pfam" id="PF25321">
    <property type="entry name" value="PH_RASGAP"/>
    <property type="match status" value="1"/>
</dbReference>
<feature type="compositionally biased region" description="Polar residues" evidence="2">
    <location>
        <begin position="897"/>
        <end position="908"/>
    </location>
</feature>
<dbReference type="PROSITE" id="PS50018">
    <property type="entry name" value="RAS_GTPASE_ACTIV_2"/>
    <property type="match status" value="1"/>
</dbReference>
<feature type="region of interest" description="Disordered" evidence="2">
    <location>
        <begin position="237"/>
        <end position="262"/>
    </location>
</feature>
<dbReference type="Pfam" id="PF00616">
    <property type="entry name" value="RasGAP"/>
    <property type="match status" value="2"/>
</dbReference>
<feature type="compositionally biased region" description="Low complexity" evidence="2">
    <location>
        <begin position="1050"/>
        <end position="1062"/>
    </location>
</feature>
<feature type="region of interest" description="Disordered" evidence="2">
    <location>
        <begin position="106"/>
        <end position="128"/>
    </location>
</feature>
<dbReference type="Gene3D" id="2.60.40.150">
    <property type="entry name" value="C2 domain"/>
    <property type="match status" value="1"/>
</dbReference>
<dbReference type="InterPro" id="IPR039360">
    <property type="entry name" value="Ras_GTPase"/>
</dbReference>
<gene>
    <name evidence="3" type="primary">WBGene00106980</name>
</gene>
<dbReference type="GO" id="GO:1902531">
    <property type="term" value="P:regulation of intracellular signal transduction"/>
    <property type="evidence" value="ECO:0000318"/>
    <property type="project" value="GO_Central"/>
</dbReference>
<feature type="compositionally biased region" description="Polar residues" evidence="2">
    <location>
        <begin position="1146"/>
        <end position="1160"/>
    </location>
</feature>
<feature type="compositionally biased region" description="Basic residues" evidence="2">
    <location>
        <begin position="1081"/>
        <end position="1093"/>
    </location>
</feature>
<feature type="compositionally biased region" description="Polar residues" evidence="2">
    <location>
        <begin position="111"/>
        <end position="120"/>
    </location>
</feature>
<dbReference type="OrthoDB" id="5572587at2759"/>
<protein>
    <submittedName>
        <fullName evidence="3">Gap-2</fullName>
    </submittedName>
</protein>
<feature type="region of interest" description="Disordered" evidence="2">
    <location>
        <begin position="1216"/>
        <end position="1291"/>
    </location>
</feature>
<dbReference type="CDD" id="cd04013">
    <property type="entry name" value="C2_SynGAP_like"/>
    <property type="match status" value="1"/>
</dbReference>
<feature type="region of interest" description="Disordered" evidence="2">
    <location>
        <begin position="895"/>
        <end position="959"/>
    </location>
</feature>
<dbReference type="PANTHER" id="PTHR10194">
    <property type="entry name" value="RAS GTPASE-ACTIVATING PROTEINS"/>
    <property type="match status" value="1"/>
</dbReference>
<dbReference type="Proteomes" id="UP000005239">
    <property type="component" value="Unassembled WGS sequence"/>
</dbReference>
<dbReference type="Gene3D" id="1.10.506.10">
    <property type="entry name" value="GTPase Activation - p120gap, domain 1"/>
    <property type="match status" value="2"/>
</dbReference>
<feature type="region of interest" description="Disordered" evidence="2">
    <location>
        <begin position="1306"/>
        <end position="1338"/>
    </location>
</feature>
<dbReference type="SMART" id="SM00239">
    <property type="entry name" value="C2"/>
    <property type="match status" value="1"/>
</dbReference>
<feature type="compositionally biased region" description="Low complexity" evidence="2">
    <location>
        <begin position="1161"/>
        <end position="1178"/>
    </location>
</feature>
<dbReference type="GO" id="GO:0046580">
    <property type="term" value="P:negative regulation of Ras protein signal transduction"/>
    <property type="evidence" value="ECO:0007669"/>
    <property type="project" value="EnsemblMetazoa"/>
</dbReference>
<keyword evidence="4" id="KW-1185">Reference proteome</keyword>
<name>A0A2A6D0F5_PRIPA</name>
<dbReference type="PROSITE" id="PS00509">
    <property type="entry name" value="RAS_GTPASE_ACTIV_1"/>
    <property type="match status" value="1"/>
</dbReference>
<feature type="region of interest" description="Disordered" evidence="2">
    <location>
        <begin position="1412"/>
        <end position="1443"/>
    </location>
</feature>
<reference evidence="3" key="2">
    <citation type="submission" date="2022-06" db="UniProtKB">
        <authorList>
            <consortium name="EnsemblMetazoa"/>
        </authorList>
    </citation>
    <scope>IDENTIFICATION</scope>
    <source>
        <strain evidence="3">PS312</strain>
    </source>
</reference>
<feature type="compositionally biased region" description="Low complexity" evidence="2">
    <location>
        <begin position="1306"/>
        <end position="1334"/>
    </location>
</feature>
<evidence type="ECO:0000256" key="1">
    <source>
        <dbReference type="SAM" id="Coils"/>
    </source>
</evidence>
<dbReference type="SUPFAM" id="SSF48350">
    <property type="entry name" value="GTPase activation domain, GAP"/>
    <property type="match status" value="1"/>
</dbReference>
<accession>A0A8R1YD71</accession>
<dbReference type="InterPro" id="IPR035892">
    <property type="entry name" value="C2_domain_sf"/>
</dbReference>